<protein>
    <submittedName>
        <fullName evidence="1">Uncharacterized protein</fullName>
    </submittedName>
</protein>
<gene>
    <name evidence="1" type="ORF">EVAR_75653_1</name>
</gene>
<sequence length="107" mass="11580">MCVHESRISRPAARAARNLGTALVGRDLFISGLRLGTKTARGRVCVLRLKKGRTKRGLGLPSSSRQGDAWVVPEMKDRASPDRESLFGVARRGRGTAELAGFVSPHN</sequence>
<dbReference type="AlphaFoldDB" id="A0A4C1U013"/>
<evidence type="ECO:0000313" key="2">
    <source>
        <dbReference type="Proteomes" id="UP000299102"/>
    </source>
</evidence>
<accession>A0A4C1U013</accession>
<dbReference type="EMBL" id="BGZK01000110">
    <property type="protein sequence ID" value="GBP19681.1"/>
    <property type="molecule type" value="Genomic_DNA"/>
</dbReference>
<evidence type="ECO:0000313" key="1">
    <source>
        <dbReference type="EMBL" id="GBP19681.1"/>
    </source>
</evidence>
<reference evidence="1 2" key="1">
    <citation type="journal article" date="2019" name="Commun. Biol.">
        <title>The bagworm genome reveals a unique fibroin gene that provides high tensile strength.</title>
        <authorList>
            <person name="Kono N."/>
            <person name="Nakamura H."/>
            <person name="Ohtoshi R."/>
            <person name="Tomita M."/>
            <person name="Numata K."/>
            <person name="Arakawa K."/>
        </authorList>
    </citation>
    <scope>NUCLEOTIDE SEQUENCE [LARGE SCALE GENOMIC DNA]</scope>
</reference>
<comment type="caution">
    <text evidence="1">The sequence shown here is derived from an EMBL/GenBank/DDBJ whole genome shotgun (WGS) entry which is preliminary data.</text>
</comment>
<keyword evidence="2" id="KW-1185">Reference proteome</keyword>
<dbReference type="Proteomes" id="UP000299102">
    <property type="component" value="Unassembled WGS sequence"/>
</dbReference>
<proteinExistence type="predicted"/>
<organism evidence="1 2">
    <name type="scientific">Eumeta variegata</name>
    <name type="common">Bagworm moth</name>
    <name type="synonym">Eumeta japonica</name>
    <dbReference type="NCBI Taxonomy" id="151549"/>
    <lineage>
        <taxon>Eukaryota</taxon>
        <taxon>Metazoa</taxon>
        <taxon>Ecdysozoa</taxon>
        <taxon>Arthropoda</taxon>
        <taxon>Hexapoda</taxon>
        <taxon>Insecta</taxon>
        <taxon>Pterygota</taxon>
        <taxon>Neoptera</taxon>
        <taxon>Endopterygota</taxon>
        <taxon>Lepidoptera</taxon>
        <taxon>Glossata</taxon>
        <taxon>Ditrysia</taxon>
        <taxon>Tineoidea</taxon>
        <taxon>Psychidae</taxon>
        <taxon>Oiketicinae</taxon>
        <taxon>Eumeta</taxon>
    </lineage>
</organism>
<name>A0A4C1U013_EUMVA</name>